<dbReference type="EMBL" id="LWCA01000288">
    <property type="protein sequence ID" value="OAF69401.1"/>
    <property type="molecule type" value="Genomic_DNA"/>
</dbReference>
<gene>
    <name evidence="1" type="ORF">A3Q56_02852</name>
</gene>
<accession>A0A177B741</accession>
<evidence type="ECO:0000313" key="2">
    <source>
        <dbReference type="Proteomes" id="UP000078046"/>
    </source>
</evidence>
<comment type="caution">
    <text evidence="1">The sequence shown here is derived from an EMBL/GenBank/DDBJ whole genome shotgun (WGS) entry which is preliminary data.</text>
</comment>
<dbReference type="Pfam" id="PF00235">
    <property type="entry name" value="Profilin"/>
    <property type="match status" value="1"/>
</dbReference>
<dbReference type="InterPro" id="IPR048278">
    <property type="entry name" value="PFN"/>
</dbReference>
<proteinExistence type="predicted"/>
<reference evidence="1 2" key="1">
    <citation type="submission" date="2016-04" db="EMBL/GenBank/DDBJ databases">
        <title>The genome of Intoshia linei affirms orthonectids as highly simplified spiralians.</title>
        <authorList>
            <person name="Mikhailov K.V."/>
            <person name="Slusarev G.S."/>
            <person name="Nikitin M.A."/>
            <person name="Logacheva M.D."/>
            <person name="Penin A."/>
            <person name="Aleoshin V."/>
            <person name="Panchin Y.V."/>
        </authorList>
    </citation>
    <scope>NUCLEOTIDE SEQUENCE [LARGE SCALE GENOMIC DNA]</scope>
    <source>
        <strain evidence="1">Intl2013</strain>
        <tissue evidence="1">Whole animal</tissue>
    </source>
</reference>
<organism evidence="1 2">
    <name type="scientific">Intoshia linei</name>
    <dbReference type="NCBI Taxonomy" id="1819745"/>
    <lineage>
        <taxon>Eukaryota</taxon>
        <taxon>Metazoa</taxon>
        <taxon>Spiralia</taxon>
        <taxon>Lophotrochozoa</taxon>
        <taxon>Mesozoa</taxon>
        <taxon>Orthonectida</taxon>
        <taxon>Rhopaluridae</taxon>
        <taxon>Intoshia</taxon>
    </lineage>
</organism>
<evidence type="ECO:0008006" key="3">
    <source>
        <dbReference type="Google" id="ProtNLM"/>
    </source>
</evidence>
<sequence>MSDNWSQWAKFVLDTCASHCKAVSLVDTNFTSVWNPNYGLVIDADQLKSLSQAFVKDAFPSGIRVNNVKFMFVKKVEDDVSMYIQMGGDEESRDKILVVKGKSYAIVNQLPPKGNTTTVIDTCRDVFTKLVI</sequence>
<dbReference type="GO" id="GO:0003779">
    <property type="term" value="F:actin binding"/>
    <property type="evidence" value="ECO:0007669"/>
    <property type="project" value="InterPro"/>
</dbReference>
<dbReference type="Proteomes" id="UP000078046">
    <property type="component" value="Unassembled WGS sequence"/>
</dbReference>
<dbReference type="Gene3D" id="3.30.450.30">
    <property type="entry name" value="Dynein light chain 2a, cytoplasmic"/>
    <property type="match status" value="1"/>
</dbReference>
<name>A0A177B741_9BILA</name>
<evidence type="ECO:0000313" key="1">
    <source>
        <dbReference type="EMBL" id="OAF69401.1"/>
    </source>
</evidence>
<protein>
    <recommendedName>
        <fullName evidence="3">Profilin</fullName>
    </recommendedName>
</protein>
<dbReference type="SUPFAM" id="SSF55770">
    <property type="entry name" value="Profilin (actin-binding protein)"/>
    <property type="match status" value="1"/>
</dbReference>
<dbReference type="InterPro" id="IPR036140">
    <property type="entry name" value="PFN_sf"/>
</dbReference>
<dbReference type="AlphaFoldDB" id="A0A177B741"/>
<keyword evidence="2" id="KW-1185">Reference proteome</keyword>